<keyword evidence="1" id="KW-0812">Transmembrane</keyword>
<accession>A0AAP2RFJ7</accession>
<name>A0AAP2RFJ7_9EURY</name>
<keyword evidence="1" id="KW-1133">Transmembrane helix</keyword>
<feature type="transmembrane region" description="Helical" evidence="1">
    <location>
        <begin position="100"/>
        <end position="120"/>
    </location>
</feature>
<dbReference type="RefSeq" id="WP_230742723.1">
    <property type="nucleotide sequence ID" value="NZ_PGCK01000011.1"/>
</dbReference>
<protein>
    <submittedName>
        <fullName evidence="2">Uncharacterized protein</fullName>
    </submittedName>
</protein>
<dbReference type="EMBL" id="PGCK01000011">
    <property type="protein sequence ID" value="MCD1295866.1"/>
    <property type="molecule type" value="Genomic_DNA"/>
</dbReference>
<sequence length="123" mass="14090">MHEEEFDESIYHIPNQTFCSPHGINFRSFIYNVEDNPAFYLISPLIPLSMIYLNFNSLFCGDVLAALLITFAVSFLIMPMSLAILSFKRDLYYKVTDSKFLISILFAFLLSAMGAILYTFTLS</sequence>
<reference evidence="2 3" key="1">
    <citation type="submission" date="2017-11" db="EMBL/GenBank/DDBJ databases">
        <title>Isolation and Characterization of Family Methanocellaceae Species from Potential Methane Hydrate Area Offshore Southwestern Taiwan.</title>
        <authorList>
            <person name="Zhang W.-L."/>
            <person name="Chen W.-C."/>
            <person name="Lai M.-C."/>
            <person name="Chen S.-C."/>
        </authorList>
    </citation>
    <scope>NUCLEOTIDE SEQUENCE [LARGE SCALE GENOMIC DNA]</scope>
    <source>
        <strain evidence="2 3">CWC-04</strain>
    </source>
</reference>
<keyword evidence="3" id="KW-1185">Reference proteome</keyword>
<gene>
    <name evidence="2" type="ORF">CUJ83_12755</name>
</gene>
<organism evidence="2 3">
    <name type="scientific">Methanooceanicella nereidis</name>
    <dbReference type="NCBI Taxonomy" id="2052831"/>
    <lineage>
        <taxon>Archaea</taxon>
        <taxon>Methanobacteriati</taxon>
        <taxon>Methanobacteriota</taxon>
        <taxon>Stenosarchaea group</taxon>
        <taxon>Methanomicrobia</taxon>
        <taxon>Methanocellales</taxon>
        <taxon>Methanocellaceae</taxon>
        <taxon>Methanooceanicella</taxon>
    </lineage>
</organism>
<feature type="transmembrane region" description="Helical" evidence="1">
    <location>
        <begin position="67"/>
        <end position="88"/>
    </location>
</feature>
<evidence type="ECO:0000313" key="2">
    <source>
        <dbReference type="EMBL" id="MCD1295866.1"/>
    </source>
</evidence>
<keyword evidence="1" id="KW-0472">Membrane</keyword>
<comment type="caution">
    <text evidence="2">The sequence shown here is derived from an EMBL/GenBank/DDBJ whole genome shotgun (WGS) entry which is preliminary data.</text>
</comment>
<proteinExistence type="predicted"/>
<dbReference type="AlphaFoldDB" id="A0AAP2RFJ7"/>
<evidence type="ECO:0000313" key="3">
    <source>
        <dbReference type="Proteomes" id="UP001320159"/>
    </source>
</evidence>
<evidence type="ECO:0000256" key="1">
    <source>
        <dbReference type="SAM" id="Phobius"/>
    </source>
</evidence>
<dbReference type="Proteomes" id="UP001320159">
    <property type="component" value="Unassembled WGS sequence"/>
</dbReference>
<feature type="transmembrane region" description="Helical" evidence="1">
    <location>
        <begin position="37"/>
        <end position="55"/>
    </location>
</feature>